<feature type="compositionally biased region" description="Acidic residues" evidence="1">
    <location>
        <begin position="265"/>
        <end position="281"/>
    </location>
</feature>
<keyword evidence="3" id="KW-1185">Reference proteome</keyword>
<feature type="compositionally biased region" description="Basic and acidic residues" evidence="1">
    <location>
        <begin position="126"/>
        <end position="141"/>
    </location>
</feature>
<sequence>MSDLAKTPGEIEDVLASVRRLVSDHAPARDDAPQRAAEAQSEEASSEAPASEPEQPNALVLTPSFRVTDPEDPWVPVPETSDAPEPQADAASDAEDLVSELMNADSEGNAAAEPHADTSVESEPAPEARDDADWQPDDRLASFDVVGSVDGDAVEDDRPLPEPWVDGQGDAEAAPTQPEDAVTEPLRLDGAHATDADFEPESDPADFESETGDDDWPESSAEAALLTLVARREPFSEASDAEAEPSKDDAEPEGNADTSEAVAADGEDAPADAEPEGDAEQPDAATVAPTEAAFAPVEDQHTSDATPHLREVGTLDVDEVARSNEEPAADEHAASEAPQPEPRHPEEPAADPVEDLGDERSPFTFPETDEGILDEDTLREIIVEVVREELQGVLGQRITRNVRKMVRREIRLALAAEDLE</sequence>
<gene>
    <name evidence="2" type="ORF">KYE46_06355</name>
</gene>
<feature type="compositionally biased region" description="Acidic residues" evidence="1">
    <location>
        <begin position="348"/>
        <end position="357"/>
    </location>
</feature>
<feature type="compositionally biased region" description="Basic and acidic residues" evidence="1">
    <location>
        <begin position="298"/>
        <end position="334"/>
    </location>
</feature>
<accession>A0A8F6TZZ7</accession>
<dbReference type="RefSeq" id="WP_219004255.1">
    <property type="nucleotide sequence ID" value="NZ_CP079194.1"/>
</dbReference>
<proteinExistence type="predicted"/>
<evidence type="ECO:0000313" key="3">
    <source>
        <dbReference type="Proteomes" id="UP000825009"/>
    </source>
</evidence>
<feature type="compositionally biased region" description="Basic and acidic residues" evidence="1">
    <location>
        <begin position="22"/>
        <end position="33"/>
    </location>
</feature>
<evidence type="ECO:0000313" key="2">
    <source>
        <dbReference type="EMBL" id="QXT40847.1"/>
    </source>
</evidence>
<reference evidence="2 3" key="1">
    <citation type="submission" date="2021-07" db="EMBL/GenBank/DDBJ databases">
        <title>A novel Jannaschia species isolated from marine dinoflagellate Ceratoperidinium margalefii.</title>
        <authorList>
            <person name="Jiang Y."/>
            <person name="Li Z."/>
        </authorList>
    </citation>
    <scope>NUCLEOTIDE SEQUENCE [LARGE SCALE GENOMIC DNA]</scope>
    <source>
        <strain evidence="2 3">J12C1-MA-4</strain>
    </source>
</reference>
<dbReference type="Proteomes" id="UP000825009">
    <property type="component" value="Chromosome"/>
</dbReference>
<name>A0A8F6TZZ7_9RHOB</name>
<feature type="compositionally biased region" description="Low complexity" evidence="1">
    <location>
        <begin position="46"/>
        <end position="56"/>
    </location>
</feature>
<organism evidence="2 3">
    <name type="scientific">Gymnodinialimonas ceratoperidinii</name>
    <dbReference type="NCBI Taxonomy" id="2856823"/>
    <lineage>
        <taxon>Bacteria</taxon>
        <taxon>Pseudomonadati</taxon>
        <taxon>Pseudomonadota</taxon>
        <taxon>Alphaproteobacteria</taxon>
        <taxon>Rhodobacterales</taxon>
        <taxon>Paracoccaceae</taxon>
        <taxon>Gymnodinialimonas</taxon>
    </lineage>
</organism>
<dbReference type="KEGG" id="gce:KYE46_06355"/>
<protein>
    <submittedName>
        <fullName evidence="2">Uncharacterized protein</fullName>
    </submittedName>
</protein>
<dbReference type="AlphaFoldDB" id="A0A8F6TZZ7"/>
<feature type="compositionally biased region" description="Acidic residues" evidence="1">
    <location>
        <begin position="196"/>
        <end position="217"/>
    </location>
</feature>
<evidence type="ECO:0000256" key="1">
    <source>
        <dbReference type="SAM" id="MobiDB-lite"/>
    </source>
</evidence>
<feature type="compositionally biased region" description="Low complexity" evidence="1">
    <location>
        <begin position="282"/>
        <end position="297"/>
    </location>
</feature>
<feature type="compositionally biased region" description="Basic and acidic residues" evidence="1">
    <location>
        <begin position="186"/>
        <end position="195"/>
    </location>
</feature>
<feature type="region of interest" description="Disordered" evidence="1">
    <location>
        <begin position="22"/>
        <end position="372"/>
    </location>
</feature>
<dbReference type="EMBL" id="CP079194">
    <property type="protein sequence ID" value="QXT40847.1"/>
    <property type="molecule type" value="Genomic_DNA"/>
</dbReference>